<dbReference type="Proteomes" id="UP001054889">
    <property type="component" value="Unassembled WGS sequence"/>
</dbReference>
<dbReference type="EMBL" id="BQKI01000082">
    <property type="protein sequence ID" value="GJN30108.1"/>
    <property type="molecule type" value="Genomic_DNA"/>
</dbReference>
<organism evidence="2 3">
    <name type="scientific">Eleusine coracana subsp. coracana</name>
    <dbReference type="NCBI Taxonomy" id="191504"/>
    <lineage>
        <taxon>Eukaryota</taxon>
        <taxon>Viridiplantae</taxon>
        <taxon>Streptophyta</taxon>
        <taxon>Embryophyta</taxon>
        <taxon>Tracheophyta</taxon>
        <taxon>Spermatophyta</taxon>
        <taxon>Magnoliopsida</taxon>
        <taxon>Liliopsida</taxon>
        <taxon>Poales</taxon>
        <taxon>Poaceae</taxon>
        <taxon>PACMAD clade</taxon>
        <taxon>Chloridoideae</taxon>
        <taxon>Cynodonteae</taxon>
        <taxon>Eleusininae</taxon>
        <taxon>Eleusine</taxon>
    </lineage>
</organism>
<evidence type="ECO:0000313" key="2">
    <source>
        <dbReference type="EMBL" id="GJN30108.1"/>
    </source>
</evidence>
<dbReference type="AlphaFoldDB" id="A0AAV5F5G2"/>
<comment type="caution">
    <text evidence="2">The sequence shown here is derived from an EMBL/GenBank/DDBJ whole genome shotgun (WGS) entry which is preliminary data.</text>
</comment>
<keyword evidence="1" id="KW-0812">Transmembrane</keyword>
<reference evidence="2" key="1">
    <citation type="journal article" date="2018" name="DNA Res.">
        <title>Multiple hybrid de novo genome assembly of finger millet, an orphan allotetraploid crop.</title>
        <authorList>
            <person name="Hatakeyama M."/>
            <person name="Aluri S."/>
            <person name="Balachadran M.T."/>
            <person name="Sivarajan S.R."/>
            <person name="Patrignani A."/>
            <person name="Gruter S."/>
            <person name="Poveda L."/>
            <person name="Shimizu-Inatsugi R."/>
            <person name="Baeten J."/>
            <person name="Francoijs K.J."/>
            <person name="Nataraja K.N."/>
            <person name="Reddy Y.A.N."/>
            <person name="Phadnis S."/>
            <person name="Ravikumar R.L."/>
            <person name="Schlapbach R."/>
            <person name="Sreeman S.M."/>
            <person name="Shimizu K.K."/>
        </authorList>
    </citation>
    <scope>NUCLEOTIDE SEQUENCE</scope>
</reference>
<dbReference type="GO" id="GO:0005886">
    <property type="term" value="C:plasma membrane"/>
    <property type="evidence" value="ECO:0007669"/>
    <property type="project" value="TreeGrafter"/>
</dbReference>
<feature type="transmembrane region" description="Helical" evidence="1">
    <location>
        <begin position="216"/>
        <end position="236"/>
    </location>
</feature>
<dbReference type="PANTHER" id="PTHR12741:SF47">
    <property type="entry name" value="CALLOSE SYNTHASE 9"/>
    <property type="match status" value="1"/>
</dbReference>
<reference evidence="2" key="2">
    <citation type="submission" date="2021-12" db="EMBL/GenBank/DDBJ databases">
        <title>Resequencing data analysis of finger millet.</title>
        <authorList>
            <person name="Hatakeyama M."/>
            <person name="Aluri S."/>
            <person name="Balachadran M.T."/>
            <person name="Sivarajan S.R."/>
            <person name="Poveda L."/>
            <person name="Shimizu-Inatsugi R."/>
            <person name="Schlapbach R."/>
            <person name="Sreeman S.M."/>
            <person name="Shimizu K.K."/>
        </authorList>
    </citation>
    <scope>NUCLEOTIDE SEQUENCE</scope>
</reference>
<feature type="transmembrane region" description="Helical" evidence="1">
    <location>
        <begin position="124"/>
        <end position="142"/>
    </location>
</feature>
<protein>
    <recommendedName>
        <fullName evidence="4">1,3-beta-glucan synthase</fullName>
    </recommendedName>
</protein>
<evidence type="ECO:0000313" key="3">
    <source>
        <dbReference type="Proteomes" id="UP001054889"/>
    </source>
</evidence>
<gene>
    <name evidence="2" type="primary">gb18388</name>
    <name evidence="2" type="ORF">PR202_gb18388</name>
</gene>
<dbReference type="GO" id="GO:0046527">
    <property type="term" value="F:glucosyltransferase activity"/>
    <property type="evidence" value="ECO:0007669"/>
    <property type="project" value="TreeGrafter"/>
</dbReference>
<feature type="transmembrane region" description="Helical" evidence="1">
    <location>
        <begin position="256"/>
        <end position="277"/>
    </location>
</feature>
<feature type="transmembrane region" description="Helical" evidence="1">
    <location>
        <begin position="154"/>
        <end position="173"/>
    </location>
</feature>
<accession>A0AAV5F5G2</accession>
<keyword evidence="3" id="KW-1185">Reference proteome</keyword>
<feature type="transmembrane region" description="Helical" evidence="1">
    <location>
        <begin position="185"/>
        <end position="210"/>
    </location>
</feature>
<dbReference type="PANTHER" id="PTHR12741">
    <property type="entry name" value="LYST-INTERACTING PROTEIN LIP5 DOPAMINE RESPONSIVE PROTEIN DRG-1"/>
    <property type="match status" value="1"/>
</dbReference>
<proteinExistence type="predicted"/>
<evidence type="ECO:0000256" key="1">
    <source>
        <dbReference type="SAM" id="Phobius"/>
    </source>
</evidence>
<keyword evidence="1" id="KW-1133">Transmembrane helix</keyword>
<keyword evidence="1" id="KW-0472">Membrane</keyword>
<name>A0AAV5F5G2_ELECO</name>
<evidence type="ECO:0008006" key="4">
    <source>
        <dbReference type="Google" id="ProtNLM"/>
    </source>
</evidence>
<sequence>MQAFVQFLTMQFQLCSVFFTFSLGTRTHYFGRTILHGGAKIITCSFLRIVEDFRDWTNWLFYRGGIGVKGEESWEAWWEEELVMENGVHTLQPSRYSRKSIMLKTIHFQLHPFQAHIYTTRGRILETILSLRFVIFQYGIVYHMNASNSDTSLLVYWISWAVLGGLLFLLLVFGLNPKAMVHFQLFLRLIKSIALLMVLAGLVAAIALTRLSVADVFASILAFVPTGWGILSIAVAWKPIVKKLGLWKTVRSIARLYDAAMGMIIFIPIAICSWFPFISTFQTRLLYNQAFSRGLEISLILAGNNPNAGM</sequence>